<organism evidence="1 2">
    <name type="scientific">Paenibacillus sonchi</name>
    <dbReference type="NCBI Taxonomy" id="373687"/>
    <lineage>
        <taxon>Bacteria</taxon>
        <taxon>Bacillati</taxon>
        <taxon>Bacillota</taxon>
        <taxon>Bacilli</taxon>
        <taxon>Bacillales</taxon>
        <taxon>Paenibacillaceae</taxon>
        <taxon>Paenibacillus</taxon>
        <taxon>Paenibacillus sonchi group</taxon>
    </lineage>
</organism>
<dbReference type="AlphaFoldDB" id="A0A974P8R4"/>
<keyword evidence="2" id="KW-1185">Reference proteome</keyword>
<evidence type="ECO:0000313" key="2">
    <source>
        <dbReference type="Proteomes" id="UP000595841"/>
    </source>
</evidence>
<name>A0A974P8R4_9BACL</name>
<dbReference type="RefSeq" id="WP_157771281.1">
    <property type="nucleotide sequence ID" value="NZ_CP068595.1"/>
</dbReference>
<sequence length="75" mass="8572">MSRRSWNKDFWKLASRVVSTSADKLCSLHGIFAAVVDRKAVIWADSPIPQAKQTEVLLFGRFPFIRGSIERYNDS</sequence>
<proteinExistence type="predicted"/>
<dbReference type="Proteomes" id="UP000595841">
    <property type="component" value="Chromosome"/>
</dbReference>
<dbReference type="EMBL" id="CP068595">
    <property type="protein sequence ID" value="QQZ59001.1"/>
    <property type="molecule type" value="Genomic_DNA"/>
</dbReference>
<evidence type="ECO:0000313" key="1">
    <source>
        <dbReference type="EMBL" id="QQZ59001.1"/>
    </source>
</evidence>
<protein>
    <submittedName>
        <fullName evidence="1">Uncharacterized protein</fullName>
    </submittedName>
</protein>
<accession>A0A974P8R4</accession>
<dbReference type="KEGG" id="pson:JI735_19960"/>
<gene>
    <name evidence="1" type="ORF">JI735_19960</name>
</gene>
<reference evidence="1 2" key="1">
    <citation type="submission" date="2021-01" db="EMBL/GenBank/DDBJ databases">
        <title>Whole genome sequence of Paenibacillus sonchi LMG 24727 for comparative genomics.</title>
        <authorList>
            <person name="Lee G."/>
            <person name="Kim M.-J."/>
            <person name="Lim K."/>
            <person name="Shin J.-H."/>
        </authorList>
    </citation>
    <scope>NUCLEOTIDE SEQUENCE [LARGE SCALE GENOMIC DNA]</scope>
    <source>
        <strain evidence="1 2">LMG 24727</strain>
    </source>
</reference>